<feature type="compositionally biased region" description="Low complexity" evidence="1">
    <location>
        <begin position="47"/>
        <end position="60"/>
    </location>
</feature>
<sequence length="96" mass="10828">MHERSSSENLNSSDMCRSQREAAASTHNENVDNKLSSHFVPETQMGNNTKNVSDNVVDNNLSQPLHNNMYVPFIPKDVNLVDLDPTFPTQFHEPTT</sequence>
<evidence type="ECO:0000313" key="2">
    <source>
        <dbReference type="EMBL" id="GJT40288.1"/>
    </source>
</evidence>
<proteinExistence type="predicted"/>
<feature type="compositionally biased region" description="Polar residues" evidence="1">
    <location>
        <begin position="25"/>
        <end position="36"/>
    </location>
</feature>
<accession>A0ABQ5DPS4</accession>
<evidence type="ECO:0000256" key="1">
    <source>
        <dbReference type="SAM" id="MobiDB-lite"/>
    </source>
</evidence>
<reference evidence="2" key="2">
    <citation type="submission" date="2022-01" db="EMBL/GenBank/DDBJ databases">
        <authorList>
            <person name="Yamashiro T."/>
            <person name="Shiraishi A."/>
            <person name="Satake H."/>
            <person name="Nakayama K."/>
        </authorList>
    </citation>
    <scope>NUCLEOTIDE SEQUENCE</scope>
</reference>
<feature type="region of interest" description="Disordered" evidence="1">
    <location>
        <begin position="1"/>
        <end position="60"/>
    </location>
</feature>
<dbReference type="Proteomes" id="UP001151760">
    <property type="component" value="Unassembled WGS sequence"/>
</dbReference>
<name>A0ABQ5DPS4_9ASTR</name>
<reference evidence="2" key="1">
    <citation type="journal article" date="2022" name="Int. J. Mol. Sci.">
        <title>Draft Genome of Tanacetum Coccineum: Genomic Comparison of Closely Related Tanacetum-Family Plants.</title>
        <authorList>
            <person name="Yamashiro T."/>
            <person name="Shiraishi A."/>
            <person name="Nakayama K."/>
            <person name="Satake H."/>
        </authorList>
    </citation>
    <scope>NUCLEOTIDE SEQUENCE</scope>
</reference>
<feature type="compositionally biased region" description="Polar residues" evidence="1">
    <location>
        <begin position="7"/>
        <end position="16"/>
    </location>
</feature>
<comment type="caution">
    <text evidence="2">The sequence shown here is derived from an EMBL/GenBank/DDBJ whole genome shotgun (WGS) entry which is preliminary data.</text>
</comment>
<protein>
    <submittedName>
        <fullName evidence="2">Uncharacterized protein</fullName>
    </submittedName>
</protein>
<keyword evidence="3" id="KW-1185">Reference proteome</keyword>
<evidence type="ECO:0000313" key="3">
    <source>
        <dbReference type="Proteomes" id="UP001151760"/>
    </source>
</evidence>
<organism evidence="2 3">
    <name type="scientific">Tanacetum coccineum</name>
    <dbReference type="NCBI Taxonomy" id="301880"/>
    <lineage>
        <taxon>Eukaryota</taxon>
        <taxon>Viridiplantae</taxon>
        <taxon>Streptophyta</taxon>
        <taxon>Embryophyta</taxon>
        <taxon>Tracheophyta</taxon>
        <taxon>Spermatophyta</taxon>
        <taxon>Magnoliopsida</taxon>
        <taxon>eudicotyledons</taxon>
        <taxon>Gunneridae</taxon>
        <taxon>Pentapetalae</taxon>
        <taxon>asterids</taxon>
        <taxon>campanulids</taxon>
        <taxon>Asterales</taxon>
        <taxon>Asteraceae</taxon>
        <taxon>Asteroideae</taxon>
        <taxon>Anthemideae</taxon>
        <taxon>Anthemidinae</taxon>
        <taxon>Tanacetum</taxon>
    </lineage>
</organism>
<dbReference type="EMBL" id="BQNB010015459">
    <property type="protein sequence ID" value="GJT40288.1"/>
    <property type="molecule type" value="Genomic_DNA"/>
</dbReference>
<gene>
    <name evidence="2" type="ORF">Tco_0940153</name>
</gene>